<accession>A0A0C2WIZ9</accession>
<dbReference type="Gene3D" id="1.10.510.10">
    <property type="entry name" value="Transferase(Phosphotransferase) domain 1"/>
    <property type="match status" value="1"/>
</dbReference>
<dbReference type="Proteomes" id="UP000054549">
    <property type="component" value="Unassembled WGS sequence"/>
</dbReference>
<dbReference type="HOGENOM" id="CLU_2637549_0_0_1"/>
<name>A0A0C2WIZ9_AMAMK</name>
<dbReference type="EMBL" id="KN818410">
    <property type="protein sequence ID" value="KIL56636.1"/>
    <property type="molecule type" value="Genomic_DNA"/>
</dbReference>
<evidence type="ECO:0000313" key="2">
    <source>
        <dbReference type="Proteomes" id="UP000054549"/>
    </source>
</evidence>
<gene>
    <name evidence="1" type="ORF">M378DRAFT_172524</name>
</gene>
<protein>
    <submittedName>
        <fullName evidence="1">Uncharacterized protein</fullName>
    </submittedName>
</protein>
<sequence length="89" mass="10332">MYKGKFDYDGFGKSSLEIHHLGLLFYNILYRVNAESIPETPHKELEIPDNVLQLIQWCCADDPKERPTIDQVVQEMESWISLGQFTLST</sequence>
<dbReference type="OrthoDB" id="26722at2759"/>
<evidence type="ECO:0000313" key="1">
    <source>
        <dbReference type="EMBL" id="KIL56636.1"/>
    </source>
</evidence>
<dbReference type="AlphaFoldDB" id="A0A0C2WIZ9"/>
<dbReference type="InParanoid" id="A0A0C2WIZ9"/>
<dbReference type="SUPFAM" id="SSF56112">
    <property type="entry name" value="Protein kinase-like (PK-like)"/>
    <property type="match status" value="1"/>
</dbReference>
<reference evidence="1 2" key="1">
    <citation type="submission" date="2014-04" db="EMBL/GenBank/DDBJ databases">
        <title>Evolutionary Origins and Diversification of the Mycorrhizal Mutualists.</title>
        <authorList>
            <consortium name="DOE Joint Genome Institute"/>
            <consortium name="Mycorrhizal Genomics Consortium"/>
            <person name="Kohler A."/>
            <person name="Kuo A."/>
            <person name="Nagy L.G."/>
            <person name="Floudas D."/>
            <person name="Copeland A."/>
            <person name="Barry K.W."/>
            <person name="Cichocki N."/>
            <person name="Veneault-Fourrey C."/>
            <person name="LaButti K."/>
            <person name="Lindquist E.A."/>
            <person name="Lipzen A."/>
            <person name="Lundell T."/>
            <person name="Morin E."/>
            <person name="Murat C."/>
            <person name="Riley R."/>
            <person name="Ohm R."/>
            <person name="Sun H."/>
            <person name="Tunlid A."/>
            <person name="Henrissat B."/>
            <person name="Grigoriev I.V."/>
            <person name="Hibbett D.S."/>
            <person name="Martin F."/>
        </authorList>
    </citation>
    <scope>NUCLEOTIDE SEQUENCE [LARGE SCALE GENOMIC DNA]</scope>
    <source>
        <strain evidence="1 2">Koide BX008</strain>
    </source>
</reference>
<organism evidence="1 2">
    <name type="scientific">Amanita muscaria (strain Koide BX008)</name>
    <dbReference type="NCBI Taxonomy" id="946122"/>
    <lineage>
        <taxon>Eukaryota</taxon>
        <taxon>Fungi</taxon>
        <taxon>Dikarya</taxon>
        <taxon>Basidiomycota</taxon>
        <taxon>Agaricomycotina</taxon>
        <taxon>Agaricomycetes</taxon>
        <taxon>Agaricomycetidae</taxon>
        <taxon>Agaricales</taxon>
        <taxon>Pluteineae</taxon>
        <taxon>Amanitaceae</taxon>
        <taxon>Amanita</taxon>
    </lineage>
</organism>
<keyword evidence="2" id="KW-1185">Reference proteome</keyword>
<proteinExistence type="predicted"/>
<dbReference type="InterPro" id="IPR011009">
    <property type="entry name" value="Kinase-like_dom_sf"/>
</dbReference>